<reference evidence="2 3" key="1">
    <citation type="submission" date="2015-01" db="EMBL/GenBank/DDBJ databases">
        <title>Genome of allotetraploid Gossypium barbadense reveals genomic plasticity and fiber elongation in cotton evolution.</title>
        <authorList>
            <person name="Chen X."/>
            <person name="Liu X."/>
            <person name="Zhao B."/>
            <person name="Zheng H."/>
            <person name="Hu Y."/>
            <person name="Lu G."/>
            <person name="Yang C."/>
            <person name="Chen J."/>
            <person name="Shan C."/>
            <person name="Zhang L."/>
            <person name="Zhou Y."/>
            <person name="Wang L."/>
            <person name="Guo W."/>
            <person name="Bai Y."/>
            <person name="Ruan J."/>
            <person name="Shangguan X."/>
            <person name="Mao Y."/>
            <person name="Jiang J."/>
            <person name="Zhu Y."/>
            <person name="Lei J."/>
            <person name="Kang H."/>
            <person name="Chen S."/>
            <person name="He X."/>
            <person name="Wang R."/>
            <person name="Wang Y."/>
            <person name="Chen J."/>
            <person name="Wang L."/>
            <person name="Yu S."/>
            <person name="Wang B."/>
            <person name="Wei J."/>
            <person name="Song S."/>
            <person name="Lu X."/>
            <person name="Gao Z."/>
            <person name="Gu W."/>
            <person name="Deng X."/>
            <person name="Ma D."/>
            <person name="Wang S."/>
            <person name="Liang W."/>
            <person name="Fang L."/>
            <person name="Cai C."/>
            <person name="Zhu X."/>
            <person name="Zhou B."/>
            <person name="Zhang Y."/>
            <person name="Chen Z."/>
            <person name="Xu S."/>
            <person name="Zhu R."/>
            <person name="Wang S."/>
            <person name="Zhang T."/>
            <person name="Zhao G."/>
        </authorList>
    </citation>
    <scope>NUCLEOTIDE SEQUENCE [LARGE SCALE GENOMIC DNA]</scope>
    <source>
        <strain evidence="3">cv. Xinhai21</strain>
        <tissue evidence="2">Leaf</tissue>
    </source>
</reference>
<evidence type="ECO:0000256" key="1">
    <source>
        <dbReference type="SAM" id="MobiDB-lite"/>
    </source>
</evidence>
<sequence>MQETVVSKGKGEVDHNDQKPMPNTVKLLKKLLTDKWKLDEAPHVELNATHKPKTHDKPKPRHDELNVVPNQLKVGDNVLLDAVDPCIATFEPNRAIPLTVLSIFPYGTVEVIHPKFGTFKKGTRACLRRCPHHERRHGHAIQPCEKRAKFFLSTGCDKWPRPYDMAVGESVKPTRRATRLRLGTVVEIENLAWSCNTPVPTTRAQD</sequence>
<proteinExistence type="predicted"/>
<feature type="region of interest" description="Disordered" evidence="1">
    <location>
        <begin position="1"/>
        <end position="22"/>
    </location>
</feature>
<organism evidence="2 3">
    <name type="scientific">Gossypium barbadense</name>
    <name type="common">Sea Island cotton</name>
    <name type="synonym">Hibiscus barbadensis</name>
    <dbReference type="NCBI Taxonomy" id="3634"/>
    <lineage>
        <taxon>Eukaryota</taxon>
        <taxon>Viridiplantae</taxon>
        <taxon>Streptophyta</taxon>
        <taxon>Embryophyta</taxon>
        <taxon>Tracheophyta</taxon>
        <taxon>Spermatophyta</taxon>
        <taxon>Magnoliopsida</taxon>
        <taxon>eudicotyledons</taxon>
        <taxon>Gunneridae</taxon>
        <taxon>Pentapetalae</taxon>
        <taxon>rosids</taxon>
        <taxon>malvids</taxon>
        <taxon>Malvales</taxon>
        <taxon>Malvaceae</taxon>
        <taxon>Malvoideae</taxon>
        <taxon>Gossypium</taxon>
    </lineage>
</organism>
<evidence type="ECO:0000313" key="2">
    <source>
        <dbReference type="EMBL" id="PPS05064.1"/>
    </source>
</evidence>
<protein>
    <submittedName>
        <fullName evidence="2">Uncharacterized protein</fullName>
    </submittedName>
</protein>
<feature type="compositionally biased region" description="Basic and acidic residues" evidence="1">
    <location>
        <begin position="9"/>
        <end position="18"/>
    </location>
</feature>
<accession>A0A2P5XP61</accession>
<gene>
    <name evidence="2" type="ORF">GOBAR_AA15598</name>
</gene>
<dbReference type="AlphaFoldDB" id="A0A2P5XP61"/>
<evidence type="ECO:0000313" key="3">
    <source>
        <dbReference type="Proteomes" id="UP000239757"/>
    </source>
</evidence>
<name>A0A2P5XP61_GOSBA</name>
<dbReference type="OrthoDB" id="1725265at2759"/>
<dbReference type="Proteomes" id="UP000239757">
    <property type="component" value="Unassembled WGS sequence"/>
</dbReference>
<dbReference type="EMBL" id="KZ664508">
    <property type="protein sequence ID" value="PPS05064.1"/>
    <property type="molecule type" value="Genomic_DNA"/>
</dbReference>